<keyword evidence="2" id="KW-1003">Cell membrane</keyword>
<dbReference type="Proteomes" id="UP001138672">
    <property type="component" value="Unassembled WGS sequence"/>
</dbReference>
<feature type="transmembrane region" description="Helical" evidence="6">
    <location>
        <begin position="760"/>
        <end position="781"/>
    </location>
</feature>
<comment type="subcellular location">
    <subcellularLocation>
        <location evidence="1">Cell membrane</location>
        <topology evidence="1">Multi-pass membrane protein</topology>
    </subcellularLocation>
</comment>
<feature type="transmembrane region" description="Helical" evidence="6">
    <location>
        <begin position="421"/>
        <end position="444"/>
    </location>
</feature>
<organism evidence="8 10">
    <name type="scientific">Formosa algae</name>
    <dbReference type="NCBI Taxonomy" id="225843"/>
    <lineage>
        <taxon>Bacteria</taxon>
        <taxon>Pseudomonadati</taxon>
        <taxon>Bacteroidota</taxon>
        <taxon>Flavobacteriia</taxon>
        <taxon>Flavobacteriales</taxon>
        <taxon>Flavobacteriaceae</taxon>
        <taxon>Formosa</taxon>
    </lineage>
</organism>
<evidence type="ECO:0000313" key="9">
    <source>
        <dbReference type="EMBL" id="MDQ0335732.1"/>
    </source>
</evidence>
<protein>
    <submittedName>
        <fullName evidence="8">ABC-type antimicrobial peptide transport system permease subunit</fullName>
    </submittedName>
</protein>
<evidence type="ECO:0000313" key="8">
    <source>
        <dbReference type="EMBL" id="MBP1840132.1"/>
    </source>
</evidence>
<dbReference type="InterPro" id="IPR025857">
    <property type="entry name" value="MacB_PCD"/>
</dbReference>
<reference evidence="8" key="1">
    <citation type="submission" date="2021-03" db="EMBL/GenBank/DDBJ databases">
        <title>Genomic Encyclopedia of Type Strains, Phase IV (KMG-IV): sequencing the most valuable type-strain genomes for metagenomic binning, comparative biology and taxonomic classification.</title>
        <authorList>
            <person name="Goeker M."/>
        </authorList>
    </citation>
    <scope>NUCLEOTIDE SEQUENCE</scope>
    <source>
        <strain evidence="8">DSM 15523</strain>
        <strain evidence="9 11">DSM 16476</strain>
    </source>
</reference>
<proteinExistence type="predicted"/>
<evidence type="ECO:0000256" key="1">
    <source>
        <dbReference type="ARBA" id="ARBA00004651"/>
    </source>
</evidence>
<feature type="transmembrane region" description="Helical" evidence="6">
    <location>
        <begin position="674"/>
        <end position="695"/>
    </location>
</feature>
<keyword evidence="11" id="KW-1185">Reference proteome</keyword>
<evidence type="ECO:0000313" key="11">
    <source>
        <dbReference type="Proteomes" id="UP001231587"/>
    </source>
</evidence>
<comment type="caution">
    <text evidence="8">The sequence shown here is derived from an EMBL/GenBank/DDBJ whole genome shotgun (WGS) entry which is preliminary data.</text>
</comment>
<name>A0A9X0YMU7_9FLAO</name>
<evidence type="ECO:0000313" key="10">
    <source>
        <dbReference type="Proteomes" id="UP001138672"/>
    </source>
</evidence>
<dbReference type="RefSeq" id="WP_057782211.1">
    <property type="nucleotide sequence ID" value="NZ_JAGGJQ010000005.1"/>
</dbReference>
<keyword evidence="3 6" id="KW-0812">Transmembrane</keyword>
<dbReference type="PANTHER" id="PTHR30572:SF18">
    <property type="entry name" value="ABC-TYPE MACROLIDE FAMILY EXPORT SYSTEM PERMEASE COMPONENT 2"/>
    <property type="match status" value="1"/>
</dbReference>
<gene>
    <name evidence="8" type="ORF">J2Z56_002059</name>
    <name evidence="9" type="ORF">J2Z57_002183</name>
</gene>
<feature type="transmembrane region" description="Helical" evidence="6">
    <location>
        <begin position="21"/>
        <end position="42"/>
    </location>
</feature>
<evidence type="ECO:0000256" key="6">
    <source>
        <dbReference type="SAM" id="Phobius"/>
    </source>
</evidence>
<evidence type="ECO:0000256" key="4">
    <source>
        <dbReference type="ARBA" id="ARBA00022989"/>
    </source>
</evidence>
<dbReference type="EMBL" id="JAGGJQ010000005">
    <property type="protein sequence ID" value="MBP1840132.1"/>
    <property type="molecule type" value="Genomic_DNA"/>
</dbReference>
<keyword evidence="4 6" id="KW-1133">Transmembrane helix</keyword>
<dbReference type="GO" id="GO:0005886">
    <property type="term" value="C:plasma membrane"/>
    <property type="evidence" value="ECO:0007669"/>
    <property type="project" value="UniProtKB-SubCell"/>
</dbReference>
<evidence type="ECO:0000259" key="7">
    <source>
        <dbReference type="PROSITE" id="PS50112"/>
    </source>
</evidence>
<dbReference type="InterPro" id="IPR000014">
    <property type="entry name" value="PAS"/>
</dbReference>
<evidence type="ECO:0000256" key="2">
    <source>
        <dbReference type="ARBA" id="ARBA00022475"/>
    </source>
</evidence>
<dbReference type="EMBL" id="JAUSUU010000006">
    <property type="protein sequence ID" value="MDQ0335732.1"/>
    <property type="molecule type" value="Genomic_DNA"/>
</dbReference>
<dbReference type="InterPro" id="IPR050250">
    <property type="entry name" value="Macrolide_Exporter_MacB"/>
</dbReference>
<keyword evidence="5 6" id="KW-0472">Membrane</keyword>
<dbReference type="Pfam" id="PF02687">
    <property type="entry name" value="FtsX"/>
    <property type="match status" value="2"/>
</dbReference>
<dbReference type="OrthoDB" id="8740261at2"/>
<evidence type="ECO:0000256" key="3">
    <source>
        <dbReference type="ARBA" id="ARBA00022692"/>
    </source>
</evidence>
<feature type="transmembrane region" description="Helical" evidence="6">
    <location>
        <begin position="377"/>
        <end position="400"/>
    </location>
</feature>
<dbReference type="InterPro" id="IPR003838">
    <property type="entry name" value="ABC3_permease_C"/>
</dbReference>
<dbReference type="Pfam" id="PF12704">
    <property type="entry name" value="MacB_PCD"/>
    <property type="match status" value="1"/>
</dbReference>
<dbReference type="PROSITE" id="PS50112">
    <property type="entry name" value="PAS"/>
    <property type="match status" value="1"/>
</dbReference>
<feature type="transmembrane region" description="Helical" evidence="6">
    <location>
        <begin position="333"/>
        <end position="357"/>
    </location>
</feature>
<dbReference type="AlphaFoldDB" id="A0A9X0YMU7"/>
<evidence type="ECO:0000256" key="5">
    <source>
        <dbReference type="ARBA" id="ARBA00023136"/>
    </source>
</evidence>
<accession>A0A9X0YMU7</accession>
<feature type="domain" description="PAS" evidence="7">
    <location>
        <begin position="556"/>
        <end position="576"/>
    </location>
</feature>
<sequence>MIKNYIKIAWRSLKTNRLFSAVNILGLALGLATTLLLFLFILHERSFDSMYAKKDRIYRVLLHTTEEGIETWAQVPSALSPQLTEHIPSAQQSGRLLKNDYGGNAFIKAGDNILTESKLFWIDPSILDMFDVNILSGMGAKALTKPNTILLSKSTAKRYFGSENPLGKTLTVDNRNTFEVKGIFEDFSEHSSLQFNAVVPIMMRQEAKHPSWGNASFETFVMLNSDTGNLNDIDQKLQNIIDSNVEKEQQWYTFSLQPLEQIHLQSSAYTDSYLENYGDISQIKNLTILGILILIIACINYMNLITARSQKKAKDVGVNKTLGASRTQLILRFYVETGLITAIAMILGGLFTILILPSFNNIVNRNLEASSLFSLQIFVFLGFIWLVTTLISGSYPALYLSRFSPKDALKPTSNKGIMASFIRKGLVVVQFSASVVLIVSVLVVRQQLEFVQNKNLGFNPEQVIAISTTAVPDVATNHALVNAFKKLPNVSLISRAQGYPTVSVSLNSIYKPNSDVGMSVNTNLAEHNIVDILQLKLLAGQRLPSHKQDGDSLVEVLINKTALDFLGYTPEEAIGKKVEANLGNNSYIYGVVDDFNFASLHKPVGAYAFHNTVTKGNYNYLLVRFKNQNLATTVSEFERTFKSIATTSAFQYAFVDKNVEHLYQKEQQMAKVSLLFSILAIIVACLGLFALAAYMAEQRQKEIGVRKVFGASVPKIVQLLSIDFMKLVLISFAISFPLALYIMNQWLQDFAYRVTISWKVFLITGCLVLLITFITVSYQAIKAAIANPINSLRTE</sequence>
<dbReference type="GO" id="GO:0022857">
    <property type="term" value="F:transmembrane transporter activity"/>
    <property type="evidence" value="ECO:0007669"/>
    <property type="project" value="TreeGrafter"/>
</dbReference>
<dbReference type="Proteomes" id="UP001231587">
    <property type="component" value="Unassembled WGS sequence"/>
</dbReference>
<feature type="transmembrane region" description="Helical" evidence="6">
    <location>
        <begin position="286"/>
        <end position="304"/>
    </location>
</feature>
<feature type="transmembrane region" description="Helical" evidence="6">
    <location>
        <begin position="716"/>
        <end position="740"/>
    </location>
</feature>
<dbReference type="PANTHER" id="PTHR30572">
    <property type="entry name" value="MEMBRANE COMPONENT OF TRANSPORTER-RELATED"/>
    <property type="match status" value="1"/>
</dbReference>